<evidence type="ECO:0000313" key="1">
    <source>
        <dbReference type="EMBL" id="AFM70147.1"/>
    </source>
</evidence>
<keyword evidence="2" id="KW-1185">Reference proteome</keyword>
<dbReference type="PATRIC" id="fig|768486.3.peg.1145"/>
<dbReference type="KEGG" id="ehr:EHR_06000"/>
<dbReference type="RefSeq" id="WP_014834422.1">
    <property type="nucleotide sequence ID" value="NC_018081.1"/>
</dbReference>
<evidence type="ECO:0008006" key="3">
    <source>
        <dbReference type="Google" id="ProtNLM"/>
    </source>
</evidence>
<proteinExistence type="predicted"/>
<reference evidence="1 2" key="1">
    <citation type="journal article" date="2012" name="J. Bacteriol.">
        <title>Genome sequence of Enterococcus hirae (Streptococcus faecalis) ATCC 9790, a model organism for the study of ion transport, bioenergetics, and copper homeostasis.</title>
        <authorList>
            <person name="Gaechter T."/>
            <person name="Wunderlin C."/>
            <person name="Schmidheini T."/>
            <person name="Solioz M."/>
        </authorList>
    </citation>
    <scope>NUCLEOTIDE SEQUENCE [LARGE SCALE GENOMIC DNA]</scope>
    <source>
        <strain evidence="2">ATCC 9790 / DSM 20160 / JCM 8729 / LMG 6399 / NBRC 3181 / NCIMB 6459 / NCDO 1258 / NCTC 12367 / WDCM 00089 / R</strain>
    </source>
</reference>
<gene>
    <name evidence="1" type="ordered locus">EHR_06000</name>
</gene>
<name>I6SXM3_ENTHA</name>
<dbReference type="HOGENOM" id="CLU_3251160_0_0_9"/>
<accession>I6SXM3</accession>
<organism evidence="1 2">
    <name type="scientific">Enterococcus hirae (strain ATCC 9790 / DSM 20160 / JCM 8729 / LMG 6399 / NBRC 3181 / NCIMB 6459 / NCDO 1258 / NCTC 12367 / WDCM 00089 / R)</name>
    <dbReference type="NCBI Taxonomy" id="768486"/>
    <lineage>
        <taxon>Bacteria</taxon>
        <taxon>Bacillati</taxon>
        <taxon>Bacillota</taxon>
        <taxon>Bacilli</taxon>
        <taxon>Lactobacillales</taxon>
        <taxon>Enterococcaceae</taxon>
        <taxon>Enterococcus</taxon>
    </lineage>
</organism>
<dbReference type="AlphaFoldDB" id="I6SXM3"/>
<protein>
    <recommendedName>
        <fullName evidence="3">WxL domain-containing protein</fullName>
    </recommendedName>
</protein>
<dbReference type="Proteomes" id="UP000002895">
    <property type="component" value="Chromosome"/>
</dbReference>
<dbReference type="EMBL" id="CP003504">
    <property type="protein sequence ID" value="AFM70147.1"/>
    <property type="molecule type" value="Genomic_DNA"/>
</dbReference>
<evidence type="ECO:0000313" key="2">
    <source>
        <dbReference type="Proteomes" id="UP000002895"/>
    </source>
</evidence>
<sequence length="42" mass="4587">MKDGIYDYSVENFKINIPNASVVPAGSYTGTIDWNLTIAPNP</sequence>